<sequence length="308" mass="35691">MISRRSVRIKVMQVLYSIETINDESDKKNPVRSLNQLLDNTKELLTYLLYFIVEVGRYAETDAAYRASKNLLSSDDLNVNIKLAGNDIVWKIMDNSSYKSAVEEFRPRLNEEGQELIKKTYHKLIPTPEYKTYIAEEGRSKKSEIAILDFIFSDLMFTDEQFLDFALENFSSFSNDVEMLNKIVTSILHKPQTLNLSEAITKETQEYGNTLLKTVLDKKGHLSEIIKPKLRNWDPERIAHIDMILLEMGVAELLYFETIPPKVTINEYIDIAKEYSTEQSGQFVNGILDSIRKDLETSNKLHKIDFRK</sequence>
<comment type="function">
    <text evidence="6">Involved in transcription antitermination. Required for transcription of ribosomal RNA (rRNA) genes. Binds specifically to the boxA antiterminator sequence of the ribosomal RNA (rrn) operons.</text>
</comment>
<comment type="similarity">
    <text evidence="1 6">Belongs to the NusB family.</text>
</comment>
<keyword evidence="5 6" id="KW-0804">Transcription</keyword>
<evidence type="ECO:0000313" key="9">
    <source>
        <dbReference type="Proteomes" id="UP000249645"/>
    </source>
</evidence>
<dbReference type="Pfam" id="PF01029">
    <property type="entry name" value="NusB"/>
    <property type="match status" value="1"/>
</dbReference>
<dbReference type="InterPro" id="IPR006027">
    <property type="entry name" value="NusB_RsmB_TIM44"/>
</dbReference>
<dbReference type="Proteomes" id="UP000249645">
    <property type="component" value="Unassembled WGS sequence"/>
</dbReference>
<keyword evidence="4 6" id="KW-0805">Transcription regulation</keyword>
<evidence type="ECO:0000256" key="2">
    <source>
        <dbReference type="ARBA" id="ARBA00022814"/>
    </source>
</evidence>
<protein>
    <recommendedName>
        <fullName evidence="6">Transcription antitermination protein NusB</fullName>
    </recommendedName>
    <alternativeName>
        <fullName evidence="6">Antitermination factor NusB</fullName>
    </alternativeName>
</protein>
<organism evidence="8 9">
    <name type="scientific">Pseudopedobacter saltans</name>
    <dbReference type="NCBI Taxonomy" id="151895"/>
    <lineage>
        <taxon>Bacteria</taxon>
        <taxon>Pseudomonadati</taxon>
        <taxon>Bacteroidota</taxon>
        <taxon>Sphingobacteriia</taxon>
        <taxon>Sphingobacteriales</taxon>
        <taxon>Sphingobacteriaceae</taxon>
        <taxon>Pseudopedobacter</taxon>
    </lineage>
</organism>
<dbReference type="EMBL" id="QFOI01000111">
    <property type="protein sequence ID" value="PZP49453.1"/>
    <property type="molecule type" value="Genomic_DNA"/>
</dbReference>
<dbReference type="GO" id="GO:0005829">
    <property type="term" value="C:cytosol"/>
    <property type="evidence" value="ECO:0007669"/>
    <property type="project" value="TreeGrafter"/>
</dbReference>
<proteinExistence type="inferred from homology"/>
<evidence type="ECO:0000256" key="4">
    <source>
        <dbReference type="ARBA" id="ARBA00023015"/>
    </source>
</evidence>
<keyword evidence="2 6" id="KW-0889">Transcription antitermination</keyword>
<dbReference type="HAMAP" id="MF_00073">
    <property type="entry name" value="NusB"/>
    <property type="match status" value="1"/>
</dbReference>
<dbReference type="PANTHER" id="PTHR11078:SF3">
    <property type="entry name" value="ANTITERMINATION NUSB DOMAIN-CONTAINING PROTEIN"/>
    <property type="match status" value="1"/>
</dbReference>
<feature type="domain" description="NusB/RsmB/TIM44" evidence="7">
    <location>
        <begin position="194"/>
        <end position="292"/>
    </location>
</feature>
<comment type="caution">
    <text evidence="8">The sequence shown here is derived from an EMBL/GenBank/DDBJ whole genome shotgun (WGS) entry which is preliminary data.</text>
</comment>
<dbReference type="InterPro" id="IPR035926">
    <property type="entry name" value="NusB-like_sf"/>
</dbReference>
<dbReference type="NCBIfam" id="TIGR01951">
    <property type="entry name" value="nusB"/>
    <property type="match status" value="1"/>
</dbReference>
<evidence type="ECO:0000313" key="8">
    <source>
        <dbReference type="EMBL" id="PZP49453.1"/>
    </source>
</evidence>
<accession>A0A2W5F3T8</accession>
<dbReference type="GO" id="GO:0003723">
    <property type="term" value="F:RNA binding"/>
    <property type="evidence" value="ECO:0007669"/>
    <property type="project" value="UniProtKB-UniRule"/>
</dbReference>
<dbReference type="GO" id="GO:0031564">
    <property type="term" value="P:transcription antitermination"/>
    <property type="evidence" value="ECO:0007669"/>
    <property type="project" value="UniProtKB-KW"/>
</dbReference>
<gene>
    <name evidence="6 8" type="primary">nusB</name>
    <name evidence="8" type="ORF">DI598_07820</name>
</gene>
<name>A0A2W5F3T8_9SPHI</name>
<dbReference type="InterPro" id="IPR011605">
    <property type="entry name" value="NusB_fam"/>
</dbReference>
<keyword evidence="3 6" id="KW-0694">RNA-binding</keyword>
<dbReference type="SUPFAM" id="SSF48013">
    <property type="entry name" value="NusB-like"/>
    <property type="match status" value="1"/>
</dbReference>
<dbReference type="Gene3D" id="1.10.940.10">
    <property type="entry name" value="NusB-like"/>
    <property type="match status" value="1"/>
</dbReference>
<evidence type="ECO:0000259" key="7">
    <source>
        <dbReference type="Pfam" id="PF01029"/>
    </source>
</evidence>
<dbReference type="AlphaFoldDB" id="A0A2W5F3T8"/>
<evidence type="ECO:0000256" key="1">
    <source>
        <dbReference type="ARBA" id="ARBA00005952"/>
    </source>
</evidence>
<evidence type="ECO:0000256" key="5">
    <source>
        <dbReference type="ARBA" id="ARBA00023163"/>
    </source>
</evidence>
<dbReference type="PANTHER" id="PTHR11078">
    <property type="entry name" value="N UTILIZATION SUBSTANCE PROTEIN B-RELATED"/>
    <property type="match status" value="1"/>
</dbReference>
<reference evidence="8 9" key="1">
    <citation type="submission" date="2017-11" db="EMBL/GenBank/DDBJ databases">
        <title>Infants hospitalized years apart are colonized by the same room-sourced microbial strains.</title>
        <authorList>
            <person name="Brooks B."/>
            <person name="Olm M.R."/>
            <person name="Firek B.A."/>
            <person name="Baker R."/>
            <person name="Thomas B.C."/>
            <person name="Morowitz M.J."/>
            <person name="Banfield J.F."/>
        </authorList>
    </citation>
    <scope>NUCLEOTIDE SEQUENCE [LARGE SCALE GENOMIC DNA]</scope>
    <source>
        <strain evidence="8">S2_009_000_R2_76</strain>
    </source>
</reference>
<evidence type="ECO:0000256" key="3">
    <source>
        <dbReference type="ARBA" id="ARBA00022884"/>
    </source>
</evidence>
<evidence type="ECO:0000256" key="6">
    <source>
        <dbReference type="HAMAP-Rule" id="MF_00073"/>
    </source>
</evidence>
<dbReference type="GO" id="GO:0006353">
    <property type="term" value="P:DNA-templated transcription termination"/>
    <property type="evidence" value="ECO:0007669"/>
    <property type="project" value="UniProtKB-UniRule"/>
</dbReference>